<comment type="caution">
    <text evidence="7">The sequence shown here is derived from an EMBL/GenBank/DDBJ whole genome shotgun (WGS) entry which is preliminary data.</text>
</comment>
<dbReference type="PANTHER" id="PTHR21583">
    <property type="entry name" value="ELYS PROTEIN"/>
    <property type="match status" value="1"/>
</dbReference>
<reference evidence="7 8" key="1">
    <citation type="journal article" date="2013" name="Proc. Natl. Acad. Sci. U.S.A.">
        <title>The king cobra genome reveals dynamic gene evolution and adaptation in the snake venom system.</title>
        <authorList>
            <person name="Vonk F.J."/>
            <person name="Casewell N.R."/>
            <person name="Henkel C.V."/>
            <person name="Heimberg A.M."/>
            <person name="Jansen H.J."/>
            <person name="McCleary R.J."/>
            <person name="Kerkkamp H.M."/>
            <person name="Vos R.A."/>
            <person name="Guerreiro I."/>
            <person name="Calvete J.J."/>
            <person name="Wuster W."/>
            <person name="Woods A.E."/>
            <person name="Logan J.M."/>
            <person name="Harrison R.A."/>
            <person name="Castoe T.A."/>
            <person name="de Koning A.P."/>
            <person name="Pollock D.D."/>
            <person name="Yandell M."/>
            <person name="Calderon D."/>
            <person name="Renjifo C."/>
            <person name="Currier R.B."/>
            <person name="Salgado D."/>
            <person name="Pla D."/>
            <person name="Sanz L."/>
            <person name="Hyder A.S."/>
            <person name="Ribeiro J.M."/>
            <person name="Arntzen J.W."/>
            <person name="van den Thillart G.E."/>
            <person name="Boetzer M."/>
            <person name="Pirovano W."/>
            <person name="Dirks R.P."/>
            <person name="Spaink H.P."/>
            <person name="Duboule D."/>
            <person name="McGlinn E."/>
            <person name="Kini R.M."/>
            <person name="Richardson M.K."/>
        </authorList>
    </citation>
    <scope>NUCLEOTIDE SEQUENCE</scope>
    <source>
        <tissue evidence="7">Blood</tissue>
    </source>
</reference>
<dbReference type="InterPro" id="IPR032040">
    <property type="entry name" value="ELYS-bb"/>
</dbReference>
<sequence>MRDLTAHVTSCLLQFPDVTIQALGEDEITLDCVLSGKFTGGRSGLACLACGPQLEIVSPITGERLSAYRFNGVNEQLPTILAVKEFSWQKRNGLLIGLEETEGSVLCLYDLGISRVVKAVVLPGRVTAIEPIINHGGASLTTQHLHQCLRWLFGVAVVVTDVGHVLLIDLCLDDLSCNQNEIEASDLEVITGIPSEIPQVRETVTRKGRHLCFQLLNPSGTAVTTLSYIQRSNQLVVGFSDGYLSLWNMKSLKKEYHFQLEGGRVPVYAVTFQEPENDPRNCCYLWAVQSTQESEGDILSLHLLQLAFSDRRRLASGQIMYEGLEYCEERYSLDLTGGVSSLRGQPSNTKLIGCQTIEKFRSHVDREDSINEVTSPDTSVSVFSWQVNTYGQGKPSTYLGIFDINRWYHAQMPDSLRPGEFLHNCPYFALWSLDAVVSITSPNHILDVLVHERSFTRGVPPSYPPPEQFFNPSTYNFDVTCLLNCGIVHMSCTGFQKDTLHFLKNSSCSLNETIPEGYNRCLIAGLLSPKFIDIQPTSLSQEEQFEAVLSTAIQTSSLGLLTSCIKQWTAEEQPDSAPNLRFVLEWAWSAPLFDGSSNFIDPQTLQSLQRCELLLSNLNTVLNCFIMEAQELTEKDLTNKQVVTSLLSQYLQVVIWFCRSNLLPENLEEDMHLPKSFYNYQHIQRFYISCRQKLERLSRGKWNPDCLMIDGMISQLGDSVALLDLYLLENTEELYKHAITIYLLLDIMHSCPNRTDTSVDSFPTAFAVPIGLVNLIQGFWCLDHNDYENSLSYLFHPATIKLPWQHMQIIQALICMVEAWNVLRQNSSQLKIEEMLKHVYEICQELGLMEDLLKLPFTETEQECLEKFLQTSTGINNHEFLLVHHLQRANYIPALQLNQSLKINLMVNLAKRIATGNVITKATFISNVLSKIGEVWAGSEQKTKSHQNDSGPEEQSSVLEPCPDRQLPDPFIGTPITKSLRKHSRLLDLMIQPISLDSPPLRRSQQKSPEVSASDRFSSPLHSRSQYSVKTLLPKNIARAPELKLLETPPVVKRAKALASTSSSVFPGFTPQSILRSSVRTTPLATPTASPRRSITPPLRAKETKISFMEESKTSQWTGETDHEINNANTSGYILEAQMEENWVKNRETSSISDHSLQEELEERDQSSECITSDQLNETKVSKEINDTGVKPTYITLECHDAKSVDFGNSNFMGSQQTTVSSGEIVDLPGSSEREVIESEPIMEQQTSANVDQSAESDEKDDRKCGSFPEDEVFPKAHLKVDQDTIVCFLPSNECSTHTLESNMLPLLEDNRFLAETNSQVQKMEGADGECSIPDSEDIASIHSKNELEEGEAIDESELEKTIQEEHLIVLQEKTLPNIDSENQNVDNTAEVLPYVPEPIQMAIAENLLDVIKDTRSKEFSAEIIEQSFHESISKKVLNLSKGPVQNVHDSNNDVDLNRIENLMPGISSTDHANQSLNISCNDQSLTKKNKPTILATPILRRSTRRAKKSTVISENLPHNSEEAQEQQILQIPDFPIKGVKETKNELEISANVHPVSPTFLANTTRSGIRKPNKSVSKPRSDLPSARQRTPRITRSVVGNQNSNQFIIDHTIQMTVTPKSATKLKAIALQLAENVISDQEVEPQGKQLSVSPKRGRRRKHGILKVVTQAETISEKLPSPSLVRKSRSRKTSLSETIFKHDMQPNESQLSEQGRIQRIGTSELISDQESGLIESSLTEPPRRKRGRPRKNSLNVSAESQLDLSLLSSPDAASSVHKRNTRSGAVQTLGCLPSLETSIMETPKRRSSRVTSRSVEKTDIEKSDLKECVIRPTEAVASEKKSENRRSRITRIRKKSTLPSVSETSREEEHLPLATDNEVESETTDVARLRLGEIEETLTHHADSIKRTRLTPKKVKQSLSLDINKTFFFSPPLTKLTAKTKGEKAVTPVQLKGIDSDLASKFVFSPPVLRSRKKQMSSISRIELPVKEEKHAVSVETLEKQNIKSRTTRILGKDSSWSPPAMEIKFISPFGTPADETKRKQGDSVDKTEKAVQKTVRRKEKRLSSYPKPVVRKKML</sequence>
<accession>V8NWU0</accession>
<evidence type="ECO:0000259" key="5">
    <source>
        <dbReference type="Pfam" id="PF13934"/>
    </source>
</evidence>
<keyword evidence="8" id="KW-1185">Reference proteome</keyword>
<feature type="compositionally biased region" description="Polar residues" evidence="4">
    <location>
        <begin position="1006"/>
        <end position="1022"/>
    </location>
</feature>
<comment type="subcellular location">
    <subcellularLocation>
        <location evidence="1">Nucleus</location>
    </subcellularLocation>
</comment>
<feature type="repeat" description="WD" evidence="3">
    <location>
        <begin position="216"/>
        <end position="257"/>
    </location>
</feature>
<feature type="region of interest" description="Disordered" evidence="4">
    <location>
        <begin position="1238"/>
        <end position="1268"/>
    </location>
</feature>
<feature type="region of interest" description="Disordered" evidence="4">
    <location>
        <begin position="997"/>
        <end position="1022"/>
    </location>
</feature>
<evidence type="ECO:0000259" key="6">
    <source>
        <dbReference type="Pfam" id="PF16687"/>
    </source>
</evidence>
<protein>
    <submittedName>
        <fullName evidence="7">Protein ELYS</fullName>
    </submittedName>
</protein>
<dbReference type="GO" id="GO:0005634">
    <property type="term" value="C:nucleus"/>
    <property type="evidence" value="ECO:0007669"/>
    <property type="project" value="UniProtKB-SubCell"/>
</dbReference>
<proteinExistence type="predicted"/>
<feature type="region of interest" description="Disordered" evidence="4">
    <location>
        <begin position="2024"/>
        <end position="2073"/>
    </location>
</feature>
<feature type="region of interest" description="Disordered" evidence="4">
    <location>
        <begin position="1850"/>
        <end position="1879"/>
    </location>
</feature>
<dbReference type="InterPro" id="IPR001680">
    <property type="entry name" value="WD40_rpt"/>
</dbReference>
<gene>
    <name evidence="7" type="primary">AHCTF1</name>
    <name evidence="7" type="ORF">L345_07487</name>
</gene>
<dbReference type="Pfam" id="PF16687">
    <property type="entry name" value="ELYS-bb"/>
    <property type="match status" value="1"/>
</dbReference>
<evidence type="ECO:0000256" key="1">
    <source>
        <dbReference type="ARBA" id="ARBA00004123"/>
    </source>
</evidence>
<dbReference type="InterPro" id="IPR025151">
    <property type="entry name" value="ELYS_dom"/>
</dbReference>
<feature type="compositionally biased region" description="Basic and acidic residues" evidence="4">
    <location>
        <begin position="2032"/>
        <end position="2049"/>
    </location>
</feature>
<dbReference type="InterPro" id="IPR036322">
    <property type="entry name" value="WD40_repeat_dom_sf"/>
</dbReference>
<dbReference type="PROSITE" id="PS50082">
    <property type="entry name" value="WD_REPEATS_2"/>
    <property type="match status" value="1"/>
</dbReference>
<evidence type="ECO:0000256" key="3">
    <source>
        <dbReference type="PROSITE-ProRule" id="PRU00221"/>
    </source>
</evidence>
<evidence type="ECO:0000313" key="7">
    <source>
        <dbReference type="EMBL" id="ETE66734.1"/>
    </source>
</evidence>
<organism evidence="7 8">
    <name type="scientific">Ophiophagus hannah</name>
    <name type="common">King cobra</name>
    <name type="synonym">Naja hannah</name>
    <dbReference type="NCBI Taxonomy" id="8665"/>
    <lineage>
        <taxon>Eukaryota</taxon>
        <taxon>Metazoa</taxon>
        <taxon>Chordata</taxon>
        <taxon>Craniata</taxon>
        <taxon>Vertebrata</taxon>
        <taxon>Euteleostomi</taxon>
        <taxon>Lepidosauria</taxon>
        <taxon>Squamata</taxon>
        <taxon>Bifurcata</taxon>
        <taxon>Unidentata</taxon>
        <taxon>Episquamata</taxon>
        <taxon>Toxicofera</taxon>
        <taxon>Serpentes</taxon>
        <taxon>Colubroidea</taxon>
        <taxon>Elapidae</taxon>
        <taxon>Elapinae</taxon>
        <taxon>Ophiophagus</taxon>
    </lineage>
</organism>
<feature type="domain" description="ELYS beta-propeller" evidence="6">
    <location>
        <begin position="1"/>
        <end position="489"/>
    </location>
</feature>
<feature type="non-terminal residue" evidence="7">
    <location>
        <position position="1"/>
    </location>
</feature>
<dbReference type="PANTHER" id="PTHR21583:SF8">
    <property type="entry name" value="PROTEIN ELYS"/>
    <property type="match status" value="1"/>
</dbReference>
<feature type="compositionally biased region" description="Polar residues" evidence="4">
    <location>
        <begin position="948"/>
        <end position="958"/>
    </location>
</feature>
<name>V8NWU0_OPHHA</name>
<keyword evidence="2" id="KW-0539">Nucleus</keyword>
<dbReference type="EMBL" id="AZIM01001491">
    <property type="protein sequence ID" value="ETE66734.1"/>
    <property type="molecule type" value="Genomic_DNA"/>
</dbReference>
<feature type="compositionally biased region" description="Polar residues" evidence="4">
    <location>
        <begin position="1703"/>
        <end position="1736"/>
    </location>
</feature>
<keyword evidence="3" id="KW-0853">WD repeat</keyword>
<dbReference type="InterPro" id="IPR052620">
    <property type="entry name" value="ELYS/MEL-28_NucAsmblyFactor"/>
</dbReference>
<feature type="compositionally biased region" description="Polar residues" evidence="4">
    <location>
        <begin position="1244"/>
        <end position="1254"/>
    </location>
</feature>
<evidence type="ECO:0000256" key="4">
    <source>
        <dbReference type="SAM" id="MobiDB-lite"/>
    </source>
</evidence>
<feature type="region of interest" description="Disordered" evidence="4">
    <location>
        <begin position="1639"/>
        <end position="1661"/>
    </location>
</feature>
<dbReference type="SUPFAM" id="SSF50978">
    <property type="entry name" value="WD40 repeat-like"/>
    <property type="match status" value="1"/>
</dbReference>
<feature type="domain" description="ELYS-like" evidence="5">
    <location>
        <begin position="721"/>
        <end position="815"/>
    </location>
</feature>
<dbReference type="Pfam" id="PF13934">
    <property type="entry name" value="ELYS"/>
    <property type="match status" value="1"/>
</dbReference>
<dbReference type="Gene3D" id="2.130.10.10">
    <property type="entry name" value="YVTN repeat-like/Quinoprotein amine dehydrogenase"/>
    <property type="match status" value="1"/>
</dbReference>
<dbReference type="OrthoDB" id="20729at2759"/>
<feature type="region of interest" description="Disordered" evidence="4">
    <location>
        <begin position="1677"/>
        <end position="1756"/>
    </location>
</feature>
<dbReference type="Proteomes" id="UP000018936">
    <property type="component" value="Unassembled WGS sequence"/>
</dbReference>
<dbReference type="InterPro" id="IPR015943">
    <property type="entry name" value="WD40/YVTN_repeat-like_dom_sf"/>
</dbReference>
<feature type="region of interest" description="Disordered" evidence="4">
    <location>
        <begin position="1563"/>
        <end position="1590"/>
    </location>
</feature>
<feature type="region of interest" description="Disordered" evidence="4">
    <location>
        <begin position="940"/>
        <end position="972"/>
    </location>
</feature>
<evidence type="ECO:0000313" key="8">
    <source>
        <dbReference type="Proteomes" id="UP000018936"/>
    </source>
</evidence>
<evidence type="ECO:0000256" key="2">
    <source>
        <dbReference type="ARBA" id="ARBA00023242"/>
    </source>
</evidence>